<proteinExistence type="predicted"/>
<name>A0AAE3VJ14_9BACT</name>
<dbReference type="Proteomes" id="UP001238163">
    <property type="component" value="Unassembled WGS sequence"/>
</dbReference>
<protein>
    <submittedName>
        <fullName evidence="3">Transposase</fullName>
    </submittedName>
</protein>
<comment type="caution">
    <text evidence="3">The sequence shown here is derived from an EMBL/GenBank/DDBJ whole genome shotgun (WGS) entry which is preliminary data.</text>
</comment>
<dbReference type="InterPro" id="IPR009057">
    <property type="entry name" value="Homeodomain-like_sf"/>
</dbReference>
<dbReference type="SUPFAM" id="SSF46689">
    <property type="entry name" value="Homeodomain-like"/>
    <property type="match status" value="1"/>
</dbReference>
<evidence type="ECO:0000313" key="4">
    <source>
        <dbReference type="Proteomes" id="UP001238163"/>
    </source>
</evidence>
<keyword evidence="1" id="KW-0812">Transmembrane</keyword>
<feature type="transmembrane region" description="Helical" evidence="1">
    <location>
        <begin position="33"/>
        <end position="51"/>
    </location>
</feature>
<dbReference type="EMBL" id="JAUSVL010000001">
    <property type="protein sequence ID" value="MDQ0291333.1"/>
    <property type="molecule type" value="Genomic_DNA"/>
</dbReference>
<sequence>METTDQDTFTETLWRLLLLQINLFQLKIKLTQLILAAWFSCCMVSVVSLSTTQNMEHTMRKPGPRVIITETELTKAKQIIDNLPYRDDLLVAFAVVLTSQGKLDQANVGEVLGVSQSTVKRMIKNFKQKSSADEEINAPAWGGDRRSVLTWEEENEVLDQMTPEAIQGHVVTVGDIQSALETKAGRKMSQQTVYNILYRHRWHKVVPDKAHPKNDPEKLEEFKKKRFLKRYTWQPSSPNWREKIFA</sequence>
<reference evidence="3" key="1">
    <citation type="submission" date="2023-07" db="EMBL/GenBank/DDBJ databases">
        <title>Genomic Encyclopedia of Type Strains, Phase IV (KMG-IV): sequencing the most valuable type-strain genomes for metagenomic binning, comparative biology and taxonomic classification.</title>
        <authorList>
            <person name="Goeker M."/>
        </authorList>
    </citation>
    <scope>NUCLEOTIDE SEQUENCE</scope>
    <source>
        <strain evidence="3">DSM 24202</strain>
    </source>
</reference>
<accession>A0AAE3VJ14</accession>
<dbReference type="AlphaFoldDB" id="A0AAE3VJ14"/>
<evidence type="ECO:0000256" key="1">
    <source>
        <dbReference type="SAM" id="Phobius"/>
    </source>
</evidence>
<dbReference type="Pfam" id="PF13592">
    <property type="entry name" value="HTH_33"/>
    <property type="match status" value="1"/>
</dbReference>
<keyword evidence="1" id="KW-0472">Membrane</keyword>
<keyword evidence="1" id="KW-1133">Transmembrane helix</keyword>
<dbReference type="RefSeq" id="WP_307263971.1">
    <property type="nucleotide sequence ID" value="NZ_JAUSVL010000001.1"/>
</dbReference>
<gene>
    <name evidence="3" type="ORF">J3R75_003440</name>
</gene>
<evidence type="ECO:0000259" key="2">
    <source>
        <dbReference type="Pfam" id="PF13592"/>
    </source>
</evidence>
<feature type="domain" description="Winged helix-turn helix" evidence="2">
    <location>
        <begin position="171"/>
        <end position="225"/>
    </location>
</feature>
<evidence type="ECO:0000313" key="3">
    <source>
        <dbReference type="EMBL" id="MDQ0291333.1"/>
    </source>
</evidence>
<dbReference type="InterPro" id="IPR025959">
    <property type="entry name" value="Winged_HTH_dom"/>
</dbReference>
<keyword evidence="4" id="KW-1185">Reference proteome</keyword>
<organism evidence="3 4">
    <name type="scientific">Oligosphaera ethanolica</name>
    <dbReference type="NCBI Taxonomy" id="760260"/>
    <lineage>
        <taxon>Bacteria</taxon>
        <taxon>Pseudomonadati</taxon>
        <taxon>Lentisphaerota</taxon>
        <taxon>Oligosphaeria</taxon>
        <taxon>Oligosphaerales</taxon>
        <taxon>Oligosphaeraceae</taxon>
        <taxon>Oligosphaera</taxon>
    </lineage>
</organism>